<dbReference type="Proteomes" id="UP000828390">
    <property type="component" value="Unassembled WGS sequence"/>
</dbReference>
<organism evidence="1 2">
    <name type="scientific">Dreissena polymorpha</name>
    <name type="common">Zebra mussel</name>
    <name type="synonym">Mytilus polymorpha</name>
    <dbReference type="NCBI Taxonomy" id="45954"/>
    <lineage>
        <taxon>Eukaryota</taxon>
        <taxon>Metazoa</taxon>
        <taxon>Spiralia</taxon>
        <taxon>Lophotrochozoa</taxon>
        <taxon>Mollusca</taxon>
        <taxon>Bivalvia</taxon>
        <taxon>Autobranchia</taxon>
        <taxon>Heteroconchia</taxon>
        <taxon>Euheterodonta</taxon>
        <taxon>Imparidentia</taxon>
        <taxon>Neoheterodontei</taxon>
        <taxon>Myida</taxon>
        <taxon>Dreissenoidea</taxon>
        <taxon>Dreissenidae</taxon>
        <taxon>Dreissena</taxon>
    </lineage>
</organism>
<reference evidence="1" key="1">
    <citation type="journal article" date="2019" name="bioRxiv">
        <title>The Genome of the Zebra Mussel, Dreissena polymorpha: A Resource for Invasive Species Research.</title>
        <authorList>
            <person name="McCartney M.A."/>
            <person name="Auch B."/>
            <person name="Kono T."/>
            <person name="Mallez S."/>
            <person name="Zhang Y."/>
            <person name="Obille A."/>
            <person name="Becker A."/>
            <person name="Abrahante J.E."/>
            <person name="Garbe J."/>
            <person name="Badalamenti J.P."/>
            <person name="Herman A."/>
            <person name="Mangelson H."/>
            <person name="Liachko I."/>
            <person name="Sullivan S."/>
            <person name="Sone E.D."/>
            <person name="Koren S."/>
            <person name="Silverstein K.A.T."/>
            <person name="Beckman K.B."/>
            <person name="Gohl D.M."/>
        </authorList>
    </citation>
    <scope>NUCLEOTIDE SEQUENCE</scope>
    <source>
        <strain evidence="1">Duluth1</strain>
        <tissue evidence="1">Whole animal</tissue>
    </source>
</reference>
<dbReference type="AlphaFoldDB" id="A0A9D4H578"/>
<comment type="caution">
    <text evidence="1">The sequence shown here is derived from an EMBL/GenBank/DDBJ whole genome shotgun (WGS) entry which is preliminary data.</text>
</comment>
<gene>
    <name evidence="1" type="ORF">DPMN_130787</name>
</gene>
<evidence type="ECO:0000313" key="2">
    <source>
        <dbReference type="Proteomes" id="UP000828390"/>
    </source>
</evidence>
<proteinExistence type="predicted"/>
<dbReference type="EMBL" id="JAIWYP010000005">
    <property type="protein sequence ID" value="KAH3828803.1"/>
    <property type="molecule type" value="Genomic_DNA"/>
</dbReference>
<keyword evidence="2" id="KW-1185">Reference proteome</keyword>
<name>A0A9D4H578_DREPO</name>
<accession>A0A9D4H578</accession>
<reference evidence="1" key="2">
    <citation type="submission" date="2020-11" db="EMBL/GenBank/DDBJ databases">
        <authorList>
            <person name="McCartney M.A."/>
            <person name="Auch B."/>
            <person name="Kono T."/>
            <person name="Mallez S."/>
            <person name="Becker A."/>
            <person name="Gohl D.M."/>
            <person name="Silverstein K.A.T."/>
            <person name="Koren S."/>
            <person name="Bechman K.B."/>
            <person name="Herman A."/>
            <person name="Abrahante J.E."/>
            <person name="Garbe J."/>
        </authorList>
    </citation>
    <scope>NUCLEOTIDE SEQUENCE</scope>
    <source>
        <strain evidence="1">Duluth1</strain>
        <tissue evidence="1">Whole animal</tissue>
    </source>
</reference>
<protein>
    <submittedName>
        <fullName evidence="1">Uncharacterized protein</fullName>
    </submittedName>
</protein>
<sequence length="180" mass="20638">MSFQDGNVYNESACAWEEVLSEFIRIDPNEKTIFTLEDYTILVVRLQRMDEFVGSYWFFPGNGHDSLPVIVINCMKYEVEEVEVEDSKYTPQYALELRRHKKCPTPGGHVFQPTQTIFELVQDIIATNLMTKFLKVGHNVASKVKNTPPPGGRVFQPTGTILNLSNISLAQIFRENFMKI</sequence>
<evidence type="ECO:0000313" key="1">
    <source>
        <dbReference type="EMBL" id="KAH3828803.1"/>
    </source>
</evidence>